<evidence type="ECO:0000313" key="2">
    <source>
        <dbReference type="EMBL" id="KAK1938626.1"/>
    </source>
</evidence>
<evidence type="ECO:0000256" key="1">
    <source>
        <dbReference type="SAM" id="MobiDB-lite"/>
    </source>
</evidence>
<feature type="region of interest" description="Disordered" evidence="1">
    <location>
        <begin position="502"/>
        <end position="534"/>
    </location>
</feature>
<keyword evidence="3" id="KW-1185">Reference proteome</keyword>
<sequence>MAEFIDRAVNGAPNIAKLRNVLDSKIESIQEEAKLGYEIPSSIFLGEIYDEMLVAIAAQDVTTAQKWLIAISFVVKVERMRMEKGLQVVDNASQFFEGIISQVLDTLEIASPLIVGDMWRLLLDIFDFILVPSVAAVVKCHRRLANRAFKFILQTSNTEDTENVLLSILTWMSTTRTFDGEKADDTVYINQLQLLQNSKNHRISREATSLILSNLAKLCKKDKRAVPTFIGASVKRVTKELELGSTTKLQRLLELINVTFARCKSGHADAVVDLAPVWKMFQLLFERLPEYDTETANQALNLLPAVAKCLGPDIVLINISNIANIMETLFEHKVDLILGLAAAVETLLREMNDLCSDFYLVLNKQLNKLIDALNSSIDKAKWDDAAKAVAIITQMGGPSVGHVIEGLILKIASNDQMDWNDTELANSVVQLVHMHLNRGCSKHPKVLSILLAFLRQVRALRGHDRFMDNTIRAVSRMMCNGGGSDCHTDYTLYAQELQKYTETSAQSREPEADKEDVVMPEVKPSLQPVKTKQDEVVDAIRKKLKSMRQTSTA</sequence>
<dbReference type="AlphaFoldDB" id="A0AAD9GIA2"/>
<gene>
    <name evidence="2" type="ORF">X943_002899</name>
</gene>
<accession>A0AAD9GIA2</accession>
<dbReference type="EMBL" id="JAHBMH010000024">
    <property type="protein sequence ID" value="KAK1938626.1"/>
    <property type="molecule type" value="Genomic_DNA"/>
</dbReference>
<dbReference type="Proteomes" id="UP001195914">
    <property type="component" value="Unassembled WGS sequence"/>
</dbReference>
<protein>
    <submittedName>
        <fullName evidence="2">Uncharacterized protein</fullName>
    </submittedName>
</protein>
<evidence type="ECO:0000313" key="3">
    <source>
        <dbReference type="Proteomes" id="UP001195914"/>
    </source>
</evidence>
<dbReference type="InterPro" id="IPR016024">
    <property type="entry name" value="ARM-type_fold"/>
</dbReference>
<organism evidence="2 3">
    <name type="scientific">Babesia divergens</name>
    <dbReference type="NCBI Taxonomy" id="32595"/>
    <lineage>
        <taxon>Eukaryota</taxon>
        <taxon>Sar</taxon>
        <taxon>Alveolata</taxon>
        <taxon>Apicomplexa</taxon>
        <taxon>Aconoidasida</taxon>
        <taxon>Piroplasmida</taxon>
        <taxon>Babesiidae</taxon>
        <taxon>Babesia</taxon>
    </lineage>
</organism>
<name>A0AAD9GIA2_BABDI</name>
<reference evidence="2" key="1">
    <citation type="journal article" date="2014" name="Nucleic Acids Res.">
        <title>The evolutionary dynamics of variant antigen genes in Babesia reveal a history of genomic innovation underlying host-parasite interaction.</title>
        <authorList>
            <person name="Jackson A.P."/>
            <person name="Otto T.D."/>
            <person name="Darby A."/>
            <person name="Ramaprasad A."/>
            <person name="Xia D."/>
            <person name="Echaide I.E."/>
            <person name="Farber M."/>
            <person name="Gahlot S."/>
            <person name="Gamble J."/>
            <person name="Gupta D."/>
            <person name="Gupta Y."/>
            <person name="Jackson L."/>
            <person name="Malandrin L."/>
            <person name="Malas T.B."/>
            <person name="Moussa E."/>
            <person name="Nair M."/>
            <person name="Reid A.J."/>
            <person name="Sanders M."/>
            <person name="Sharma J."/>
            <person name="Tracey A."/>
            <person name="Quail M.A."/>
            <person name="Weir W."/>
            <person name="Wastling J.M."/>
            <person name="Hall N."/>
            <person name="Willadsen P."/>
            <person name="Lingelbach K."/>
            <person name="Shiels B."/>
            <person name="Tait A."/>
            <person name="Berriman M."/>
            <person name="Allred D.R."/>
            <person name="Pain A."/>
        </authorList>
    </citation>
    <scope>NUCLEOTIDE SEQUENCE</scope>
    <source>
        <strain evidence="2">1802A</strain>
    </source>
</reference>
<reference evidence="2" key="2">
    <citation type="submission" date="2021-05" db="EMBL/GenBank/DDBJ databases">
        <authorList>
            <person name="Pain A."/>
        </authorList>
    </citation>
    <scope>NUCLEOTIDE SEQUENCE</scope>
    <source>
        <strain evidence="2">1802A</strain>
    </source>
</reference>
<comment type="caution">
    <text evidence="2">The sequence shown here is derived from an EMBL/GenBank/DDBJ whole genome shotgun (WGS) entry which is preliminary data.</text>
</comment>
<dbReference type="SUPFAM" id="SSF48371">
    <property type="entry name" value="ARM repeat"/>
    <property type="match status" value="1"/>
</dbReference>
<proteinExistence type="predicted"/>
<feature type="compositionally biased region" description="Basic and acidic residues" evidence="1">
    <location>
        <begin position="508"/>
        <end position="517"/>
    </location>
</feature>